<dbReference type="AlphaFoldDB" id="A0AA41PWS1"/>
<organism evidence="1 2">
    <name type="scientific">Yinghuangia soli</name>
    <dbReference type="NCBI Taxonomy" id="2908204"/>
    <lineage>
        <taxon>Bacteria</taxon>
        <taxon>Bacillati</taxon>
        <taxon>Actinomycetota</taxon>
        <taxon>Actinomycetes</taxon>
        <taxon>Kitasatosporales</taxon>
        <taxon>Streptomycetaceae</taxon>
        <taxon>Yinghuangia</taxon>
    </lineage>
</organism>
<dbReference type="Proteomes" id="UP001165378">
    <property type="component" value="Unassembled WGS sequence"/>
</dbReference>
<sequence length="53" mass="5747">MEIEPVGVQAIGPSRNIRHSRLDSAIGVAVFTTVWRAEQARSTIPDCAVRAGR</sequence>
<proteinExistence type="predicted"/>
<evidence type="ECO:0000313" key="2">
    <source>
        <dbReference type="Proteomes" id="UP001165378"/>
    </source>
</evidence>
<name>A0AA41PWS1_9ACTN</name>
<dbReference type="EMBL" id="JAKFHA010000003">
    <property type="protein sequence ID" value="MCF2527148.1"/>
    <property type="molecule type" value="Genomic_DNA"/>
</dbReference>
<keyword evidence="2" id="KW-1185">Reference proteome</keyword>
<dbReference type="RefSeq" id="WP_235051292.1">
    <property type="nucleotide sequence ID" value="NZ_JAKFHA010000003.1"/>
</dbReference>
<gene>
    <name evidence="1" type="ORF">LZ495_07945</name>
</gene>
<comment type="caution">
    <text evidence="1">The sequence shown here is derived from an EMBL/GenBank/DDBJ whole genome shotgun (WGS) entry which is preliminary data.</text>
</comment>
<accession>A0AA41PWS1</accession>
<evidence type="ECO:0000313" key="1">
    <source>
        <dbReference type="EMBL" id="MCF2527148.1"/>
    </source>
</evidence>
<protein>
    <submittedName>
        <fullName evidence="1">Uncharacterized protein</fullName>
    </submittedName>
</protein>
<reference evidence="1" key="1">
    <citation type="submission" date="2022-01" db="EMBL/GenBank/DDBJ databases">
        <title>Genome-Based Taxonomic Classification of the Phylum Actinobacteria.</title>
        <authorList>
            <person name="Gao Y."/>
        </authorList>
    </citation>
    <scope>NUCLEOTIDE SEQUENCE</scope>
    <source>
        <strain evidence="1">KLBMP 8922</strain>
    </source>
</reference>